<sequence>MSQEADRIPVVVGVGDVVSGSAGAAADPVEPMELVLRAVRAALDDSGTSALGAAVDAIHAVRTTSWNYHDLPNLIAARLGASAPTRSTSTIGGHHPARLMDRVGLDIAAGRNSVALVVGGETQASVRALTKAGTDPAELGWTVAPGGPPTFAPDDLGSAEMQRAGILAPVQIYPLFDRARADRLGLRPSESLTASAELYSRFSAVAARHPVAWSPVERSPDDIAGVDASNRAVSDCYPLAMNAMPFVDQAAAVLVCSLAAARAAGVDEDRIVYLWGGAGAFDAPDIMTRSTFDHSPALRAAVRTTLGAAGVAGSDLTFVDAYSCFPVVPLLLMDELELSSDATPTVLGGHSFFGGPLSSYSLHAVAESTRLLRQSRGGRAPTIAMVHANGGYLTHQHTILLSTDPHEAGYIGNPDAVAVSATAVPVTHGHSGRATIETATVMFGRGGKPEQALVVARTPEGDRIAGRTGADAAAALHRVVTDGDVSPVGLTIDVVDEGGNLDITLDSITANGRGVRA</sequence>
<dbReference type="PANTHER" id="PTHR18919">
    <property type="entry name" value="ACETYL-COA C-ACYLTRANSFERASE"/>
    <property type="match status" value="1"/>
</dbReference>
<dbReference type="EMBL" id="JAFBBK010000001">
    <property type="protein sequence ID" value="MBM7416864.1"/>
    <property type="molecule type" value="Genomic_DNA"/>
</dbReference>
<keyword evidence="3 5" id="KW-0012">Acyltransferase</keyword>
<dbReference type="EC" id="2.3.1.9" evidence="5"/>
<dbReference type="PANTHER" id="PTHR18919:SF139">
    <property type="entry name" value="THIOLASE-LIKE PROTEIN TYPE 1 ADDITIONAL C-TERMINAL DOMAIN-CONTAINING PROTEIN"/>
    <property type="match status" value="1"/>
</dbReference>
<dbReference type="GO" id="GO:0003985">
    <property type="term" value="F:acetyl-CoA C-acetyltransferase activity"/>
    <property type="evidence" value="ECO:0007669"/>
    <property type="project" value="UniProtKB-EC"/>
</dbReference>
<dbReference type="Proteomes" id="UP000703038">
    <property type="component" value="Unassembled WGS sequence"/>
</dbReference>
<feature type="domain" description="Thiolase-like protein type 1 additional C-terminal" evidence="4">
    <location>
        <begin position="422"/>
        <end position="497"/>
    </location>
</feature>
<dbReference type="InterPro" id="IPR040771">
    <property type="entry name" value="TLP1_add_C"/>
</dbReference>
<dbReference type="InterPro" id="IPR016039">
    <property type="entry name" value="Thiolase-like"/>
</dbReference>
<dbReference type="SUPFAM" id="SSF53901">
    <property type="entry name" value="Thiolase-like"/>
    <property type="match status" value="1"/>
</dbReference>
<dbReference type="Gene3D" id="2.40.50.840">
    <property type="match status" value="1"/>
</dbReference>
<evidence type="ECO:0000313" key="6">
    <source>
        <dbReference type="Proteomes" id="UP000703038"/>
    </source>
</evidence>
<accession>A0ABS2KY49</accession>
<protein>
    <submittedName>
        <fullName evidence="5">Acetyl-CoA C-acetyltransferase</fullName>
        <ecNumber evidence="5">2.3.1.9</ecNumber>
    </submittedName>
</protein>
<proteinExistence type="inferred from homology"/>
<gene>
    <name evidence="5" type="ORF">JOE42_003597</name>
</gene>
<evidence type="ECO:0000313" key="5">
    <source>
        <dbReference type="EMBL" id="MBM7416864.1"/>
    </source>
</evidence>
<comment type="similarity">
    <text evidence="1">Belongs to the thiolase-like superfamily. Thiolase family.</text>
</comment>
<evidence type="ECO:0000259" key="4">
    <source>
        <dbReference type="Pfam" id="PF18313"/>
    </source>
</evidence>
<evidence type="ECO:0000256" key="1">
    <source>
        <dbReference type="ARBA" id="ARBA00010982"/>
    </source>
</evidence>
<dbReference type="Gene3D" id="3.40.47.10">
    <property type="match status" value="1"/>
</dbReference>
<name>A0ABS2KY49_9NOCA</name>
<reference evidence="5 6" key="1">
    <citation type="submission" date="2021-01" db="EMBL/GenBank/DDBJ databases">
        <title>Genomics of switchgrass bacterial isolates.</title>
        <authorList>
            <person name="Shade A."/>
        </authorList>
    </citation>
    <scope>NUCLEOTIDE SEQUENCE [LARGE SCALE GENOMIC DNA]</scope>
    <source>
        <strain evidence="5 6">PvP111</strain>
    </source>
</reference>
<evidence type="ECO:0000256" key="3">
    <source>
        <dbReference type="ARBA" id="ARBA00023315"/>
    </source>
</evidence>
<dbReference type="Pfam" id="PF18313">
    <property type="entry name" value="TLP1_add_C"/>
    <property type="match status" value="1"/>
</dbReference>
<organism evidence="5 6">
    <name type="scientific">Rhodococcoides corynebacterioides</name>
    <dbReference type="NCBI Taxonomy" id="53972"/>
    <lineage>
        <taxon>Bacteria</taxon>
        <taxon>Bacillati</taxon>
        <taxon>Actinomycetota</taxon>
        <taxon>Actinomycetes</taxon>
        <taxon>Mycobacteriales</taxon>
        <taxon>Nocardiaceae</taxon>
        <taxon>Rhodococcoides</taxon>
    </lineage>
</organism>
<dbReference type="RefSeq" id="WP_204869578.1">
    <property type="nucleotide sequence ID" value="NZ_JAFBBK010000001.1"/>
</dbReference>
<comment type="caution">
    <text evidence="5">The sequence shown here is derived from an EMBL/GenBank/DDBJ whole genome shotgun (WGS) entry which is preliminary data.</text>
</comment>
<evidence type="ECO:0000256" key="2">
    <source>
        <dbReference type="ARBA" id="ARBA00022679"/>
    </source>
</evidence>
<keyword evidence="2 5" id="KW-0808">Transferase</keyword>
<keyword evidence="6" id="KW-1185">Reference proteome</keyword>